<proteinExistence type="predicted"/>
<dbReference type="AlphaFoldDB" id="A0A9J6B880"/>
<dbReference type="OrthoDB" id="1929979at2759"/>
<evidence type="ECO:0000313" key="2">
    <source>
        <dbReference type="Proteomes" id="UP000824120"/>
    </source>
</evidence>
<protein>
    <submittedName>
        <fullName evidence="1">Uncharacterized protein</fullName>
    </submittedName>
</protein>
<organism evidence="1 2">
    <name type="scientific">Solanum commersonii</name>
    <name type="common">Commerson's wild potato</name>
    <name type="synonym">Commerson's nightshade</name>
    <dbReference type="NCBI Taxonomy" id="4109"/>
    <lineage>
        <taxon>Eukaryota</taxon>
        <taxon>Viridiplantae</taxon>
        <taxon>Streptophyta</taxon>
        <taxon>Embryophyta</taxon>
        <taxon>Tracheophyta</taxon>
        <taxon>Spermatophyta</taxon>
        <taxon>Magnoliopsida</taxon>
        <taxon>eudicotyledons</taxon>
        <taxon>Gunneridae</taxon>
        <taxon>Pentapetalae</taxon>
        <taxon>asterids</taxon>
        <taxon>lamiids</taxon>
        <taxon>Solanales</taxon>
        <taxon>Solanaceae</taxon>
        <taxon>Solanoideae</taxon>
        <taxon>Solaneae</taxon>
        <taxon>Solanum</taxon>
    </lineage>
</organism>
<evidence type="ECO:0000313" key="1">
    <source>
        <dbReference type="EMBL" id="KAG5632639.1"/>
    </source>
</evidence>
<sequence length="92" mass="10203">MDLNSYYGNDDFLNDSTIDGHSHIAPDFLALTSQQLVNSVCNDSEPSSFEEASLNPAWKSAMPQEYEALHTLGLFLVMVKKPNRTVIGTKLI</sequence>
<comment type="caution">
    <text evidence="1">The sequence shown here is derived from an EMBL/GenBank/DDBJ whole genome shotgun (WGS) entry which is preliminary data.</text>
</comment>
<accession>A0A9J6B880</accession>
<name>A0A9J6B880_SOLCO</name>
<dbReference type="EMBL" id="JACXVP010000001">
    <property type="protein sequence ID" value="KAG5632639.1"/>
    <property type="molecule type" value="Genomic_DNA"/>
</dbReference>
<dbReference type="Proteomes" id="UP000824120">
    <property type="component" value="Chromosome 1"/>
</dbReference>
<keyword evidence="2" id="KW-1185">Reference proteome</keyword>
<gene>
    <name evidence="1" type="ORF">H5410_004356</name>
</gene>
<reference evidence="1 2" key="1">
    <citation type="submission" date="2020-09" db="EMBL/GenBank/DDBJ databases">
        <title>De no assembly of potato wild relative species, Solanum commersonii.</title>
        <authorList>
            <person name="Cho K."/>
        </authorList>
    </citation>
    <scope>NUCLEOTIDE SEQUENCE [LARGE SCALE GENOMIC DNA]</scope>
    <source>
        <strain evidence="1">LZ3.2</strain>
        <tissue evidence="1">Leaf</tissue>
    </source>
</reference>